<accession>A0ABQ9IRA9</accession>
<evidence type="ECO:0000256" key="4">
    <source>
        <dbReference type="ARBA" id="ARBA00023180"/>
    </source>
</evidence>
<comment type="caution">
    <text evidence="7">The sequence shown here is derived from an EMBL/GenBank/DDBJ whole genome shotgun (WGS) entry which is preliminary data.</text>
</comment>
<dbReference type="PANTHER" id="PTHR10514:SF45">
    <property type="entry name" value="ANGIOTENSIN-CONVERTING ENZYME"/>
    <property type="match status" value="1"/>
</dbReference>
<keyword evidence="2" id="KW-0732">Signal</keyword>
<comment type="cofactor">
    <cofactor evidence="6">
        <name>Zn(2+)</name>
        <dbReference type="ChEBI" id="CHEBI:29105"/>
    </cofactor>
    <text evidence="6">Binds 2 Zn(2+) ions per subunit.</text>
</comment>
<dbReference type="InterPro" id="IPR001548">
    <property type="entry name" value="Peptidase_M2"/>
</dbReference>
<evidence type="ECO:0000256" key="2">
    <source>
        <dbReference type="ARBA" id="ARBA00022729"/>
    </source>
</evidence>
<evidence type="ECO:0000313" key="8">
    <source>
        <dbReference type="Proteomes" id="UP001162164"/>
    </source>
</evidence>
<dbReference type="PRINTS" id="PR00791">
    <property type="entry name" value="PEPDIPTASEA"/>
</dbReference>
<evidence type="ECO:0000256" key="3">
    <source>
        <dbReference type="ARBA" id="ARBA00023157"/>
    </source>
</evidence>
<dbReference type="Pfam" id="PF01401">
    <property type="entry name" value="Peptidase_M2"/>
    <property type="match status" value="2"/>
</dbReference>
<keyword evidence="6" id="KW-0645">Protease</keyword>
<keyword evidence="4 6" id="KW-0325">Glycoprotein</keyword>
<evidence type="ECO:0000256" key="5">
    <source>
        <dbReference type="PROSITE-ProRule" id="PRU01355"/>
    </source>
</evidence>
<comment type="similarity">
    <text evidence="1 5 6">Belongs to the peptidase M2 family.</text>
</comment>
<evidence type="ECO:0000256" key="1">
    <source>
        <dbReference type="ARBA" id="ARBA00008139"/>
    </source>
</evidence>
<dbReference type="EMBL" id="JAPWTJ010003347">
    <property type="protein sequence ID" value="KAJ8958091.1"/>
    <property type="molecule type" value="Genomic_DNA"/>
</dbReference>
<keyword evidence="6" id="KW-0862">Zinc</keyword>
<keyword evidence="6" id="KW-0378">Hydrolase</keyword>
<dbReference type="PANTHER" id="PTHR10514">
    <property type="entry name" value="ANGIOTENSIN-CONVERTING ENZYME"/>
    <property type="match status" value="1"/>
</dbReference>
<keyword evidence="8" id="KW-1185">Reference proteome</keyword>
<dbReference type="SUPFAM" id="SSF55486">
    <property type="entry name" value="Metalloproteases ('zincins'), catalytic domain"/>
    <property type="match status" value="2"/>
</dbReference>
<dbReference type="Proteomes" id="UP001162164">
    <property type="component" value="Unassembled WGS sequence"/>
</dbReference>
<proteinExistence type="inferred from homology"/>
<name>A0ABQ9IRA9_9CUCU</name>
<evidence type="ECO:0000313" key="7">
    <source>
        <dbReference type="EMBL" id="KAJ8958091.1"/>
    </source>
</evidence>
<protein>
    <recommendedName>
        <fullName evidence="6">Angiotensin-converting enzyme</fullName>
        <ecNumber evidence="6">3.4.-.-</ecNumber>
    </recommendedName>
</protein>
<keyword evidence="6" id="KW-0121">Carboxypeptidase</keyword>
<sequence length="747" mass="85596">MKDIYSNVHICPFRRDTYGNQIYCELQLEPGVKRVMEISRDNMELTHIWREWHDKVGPQMRNKFMRYVELANQAARINDSLDAGEEMRDIYEDADFENELAETFQKLQPLYKHLLTYVRRKLLKKYGPNVIREDGPLPAQVLGNIWAQDWSNIADVVLPYFWVQKYGVTSEMLHQGFTPLRKVISSGKRSQSVGIDNSRLPNSRDDVIDSIDDLPWPLPGYLQFRGQTTTSLWAVQPDQVSGLISTIFGSAVVPLLHPIAGVLGCWNELADGRHSSSYAGLSHSLPQQYRPLEDNQISDRKLLFWFSSPVRKRMFQMAQEFYTSLGLKPMPPEFWRYSMIEKPNGRKVQCTASAWDFCNKIDYRIKECSEVNMQNLLTTHHEMAHIEYYMYYSDQPYLYREGANPGFHEGISNAIILSIFNPIHMKRIGLYTNDTEIFESNMNFFMLMALKKVAYAPFAYLVDQAKNTYLMQKTESSDTRHIHIFLIIIIICTLIQASEEPHGSCARKGWLLLLFAMAPWERLKIILVTHLLYSPEKTQKTRNITNSRAGEMVTHTSWGDPARVHGDRESGLWLQGGDEQEVVSLNYLSQYGKLILHVPVPPLYGIRARVVHWSVLMVDVRAESDLLYHSTDELGSVIADESSWDSIPQGNLIHHGPDTYTAGAAYLLQSVIDTIIAGGASSLSSSWAYRYSTGSACMMHVSFTNIGWAPRRQIDGDKSYGKEPEVVLYWWSATTFDFPGAYLLIIL</sequence>
<gene>
    <name evidence="7" type="ORF">NQ317_019001</name>
</gene>
<evidence type="ECO:0000256" key="6">
    <source>
        <dbReference type="RuleBase" id="RU361144"/>
    </source>
</evidence>
<comment type="caution">
    <text evidence="5">Lacks conserved residue(s) required for the propagation of feature annotation.</text>
</comment>
<dbReference type="EC" id="3.4.-.-" evidence="6"/>
<keyword evidence="3 5" id="KW-1015">Disulfide bond</keyword>
<keyword evidence="6" id="KW-0482">Metalloprotease</keyword>
<dbReference type="CDD" id="cd06461">
    <property type="entry name" value="M2_ACE"/>
    <property type="match status" value="1"/>
</dbReference>
<feature type="disulfide bond" evidence="5">
    <location>
        <begin position="350"/>
        <end position="368"/>
    </location>
</feature>
<reference evidence="7" key="1">
    <citation type="journal article" date="2023" name="Insect Mol. Biol.">
        <title>Genome sequencing provides insights into the evolution of gene families encoding plant cell wall-degrading enzymes in longhorned beetles.</title>
        <authorList>
            <person name="Shin N.R."/>
            <person name="Okamura Y."/>
            <person name="Kirsch R."/>
            <person name="Pauchet Y."/>
        </authorList>
    </citation>
    <scope>NUCLEOTIDE SEQUENCE</scope>
    <source>
        <strain evidence="7">MMC_N1</strain>
    </source>
</reference>
<dbReference type="PROSITE" id="PS52011">
    <property type="entry name" value="PEPTIDASE_M2"/>
    <property type="match status" value="1"/>
</dbReference>
<organism evidence="7 8">
    <name type="scientific">Molorchus minor</name>
    <dbReference type="NCBI Taxonomy" id="1323400"/>
    <lineage>
        <taxon>Eukaryota</taxon>
        <taxon>Metazoa</taxon>
        <taxon>Ecdysozoa</taxon>
        <taxon>Arthropoda</taxon>
        <taxon>Hexapoda</taxon>
        <taxon>Insecta</taxon>
        <taxon>Pterygota</taxon>
        <taxon>Neoptera</taxon>
        <taxon>Endopterygota</taxon>
        <taxon>Coleoptera</taxon>
        <taxon>Polyphaga</taxon>
        <taxon>Cucujiformia</taxon>
        <taxon>Chrysomeloidea</taxon>
        <taxon>Cerambycidae</taxon>
        <taxon>Lamiinae</taxon>
        <taxon>Monochamini</taxon>
        <taxon>Molorchus</taxon>
    </lineage>
</organism>
<keyword evidence="6" id="KW-0479">Metal-binding</keyword>